<evidence type="ECO:0000313" key="1">
    <source>
        <dbReference type="EMBL" id="RRT62329.1"/>
    </source>
</evidence>
<gene>
    <name evidence="1" type="ORF">B296_00020771</name>
</gene>
<evidence type="ECO:0000313" key="2">
    <source>
        <dbReference type="Proteomes" id="UP000287651"/>
    </source>
</evidence>
<accession>A0A426ZED8</accession>
<sequence>MVVPAIGPPPPASSPYRIRKLPFLSLSRGRGGRVVSFGESFIRQLLEAESERGGPIVAPGRRMVCFLYPPQSNPCVQS</sequence>
<dbReference type="EMBL" id="AMZH03007024">
    <property type="protein sequence ID" value="RRT62329.1"/>
    <property type="molecule type" value="Genomic_DNA"/>
</dbReference>
<dbReference type="Proteomes" id="UP000287651">
    <property type="component" value="Unassembled WGS sequence"/>
</dbReference>
<reference evidence="1 2" key="1">
    <citation type="journal article" date="2014" name="Agronomy (Basel)">
        <title>A Draft Genome Sequence for Ensete ventricosum, the Drought-Tolerant Tree Against Hunger.</title>
        <authorList>
            <person name="Harrison J."/>
            <person name="Moore K.A."/>
            <person name="Paszkiewicz K."/>
            <person name="Jones T."/>
            <person name="Grant M."/>
            <person name="Ambacheew D."/>
            <person name="Muzemil S."/>
            <person name="Studholme D.J."/>
        </authorList>
    </citation>
    <scope>NUCLEOTIDE SEQUENCE [LARGE SCALE GENOMIC DNA]</scope>
</reference>
<organism evidence="1 2">
    <name type="scientific">Ensete ventricosum</name>
    <name type="common">Abyssinian banana</name>
    <name type="synonym">Musa ensete</name>
    <dbReference type="NCBI Taxonomy" id="4639"/>
    <lineage>
        <taxon>Eukaryota</taxon>
        <taxon>Viridiplantae</taxon>
        <taxon>Streptophyta</taxon>
        <taxon>Embryophyta</taxon>
        <taxon>Tracheophyta</taxon>
        <taxon>Spermatophyta</taxon>
        <taxon>Magnoliopsida</taxon>
        <taxon>Liliopsida</taxon>
        <taxon>Zingiberales</taxon>
        <taxon>Musaceae</taxon>
        <taxon>Ensete</taxon>
    </lineage>
</organism>
<dbReference type="AlphaFoldDB" id="A0A426ZED8"/>
<proteinExistence type="predicted"/>
<comment type="caution">
    <text evidence="1">The sequence shown here is derived from an EMBL/GenBank/DDBJ whole genome shotgun (WGS) entry which is preliminary data.</text>
</comment>
<name>A0A426ZED8_ENSVE</name>
<protein>
    <submittedName>
        <fullName evidence="1">Uncharacterized protein</fullName>
    </submittedName>
</protein>